<evidence type="ECO:0000313" key="1">
    <source>
        <dbReference type="EMBL" id="KAK1146892.1"/>
    </source>
</evidence>
<protein>
    <submittedName>
        <fullName evidence="1">Uncharacterized protein</fullName>
    </submittedName>
</protein>
<accession>A0ACC3B9R7</accession>
<evidence type="ECO:0000313" key="2">
    <source>
        <dbReference type="Proteomes" id="UP001177260"/>
    </source>
</evidence>
<dbReference type="Proteomes" id="UP001177260">
    <property type="component" value="Unassembled WGS sequence"/>
</dbReference>
<dbReference type="EMBL" id="JAOPJF010000014">
    <property type="protein sequence ID" value="KAK1146892.1"/>
    <property type="molecule type" value="Genomic_DNA"/>
</dbReference>
<organism evidence="1 2">
    <name type="scientific">Aspergillus melleus</name>
    <dbReference type="NCBI Taxonomy" id="138277"/>
    <lineage>
        <taxon>Eukaryota</taxon>
        <taxon>Fungi</taxon>
        <taxon>Dikarya</taxon>
        <taxon>Ascomycota</taxon>
        <taxon>Pezizomycotina</taxon>
        <taxon>Eurotiomycetes</taxon>
        <taxon>Eurotiomycetidae</taxon>
        <taxon>Eurotiales</taxon>
        <taxon>Aspergillaceae</taxon>
        <taxon>Aspergillus</taxon>
        <taxon>Aspergillus subgen. Circumdati</taxon>
    </lineage>
</organism>
<proteinExistence type="predicted"/>
<sequence length="95" mass="9951">MFLIERCLSGLLIWAIDQDDGDFNAIGGVFGQDVGVLEMSGGGLDTNAEDALADIFSACTGQDCFVTPRCTDGSSGEQNPDQMQDSTDALAPTNL</sequence>
<comment type="caution">
    <text evidence="1">The sequence shown here is derived from an EMBL/GenBank/DDBJ whole genome shotgun (WGS) entry which is preliminary data.</text>
</comment>
<keyword evidence="2" id="KW-1185">Reference proteome</keyword>
<reference evidence="1 2" key="1">
    <citation type="journal article" date="2023" name="ACS Omega">
        <title>Identification of the Neoaspergillic Acid Biosynthesis Gene Cluster by Establishing an In Vitro CRISPR-Ribonucleoprotein Genetic System in Aspergillus melleus.</title>
        <authorList>
            <person name="Yuan B."/>
            <person name="Grau M.F."/>
            <person name="Murata R.M."/>
            <person name="Torok T."/>
            <person name="Venkateswaran K."/>
            <person name="Stajich J.E."/>
            <person name="Wang C.C.C."/>
        </authorList>
    </citation>
    <scope>NUCLEOTIDE SEQUENCE [LARGE SCALE GENOMIC DNA]</scope>
    <source>
        <strain evidence="1 2">IMV 1140</strain>
    </source>
</reference>
<gene>
    <name evidence="1" type="ORF">N8T08_002218</name>
</gene>
<name>A0ACC3B9R7_9EURO</name>